<dbReference type="OMA" id="NRYFCIV"/>
<gene>
    <name evidence="12" type="ORF">NEMVEDRAFT_v1g201540</name>
</gene>
<dbReference type="FunCoup" id="A7RSP6">
    <property type="interactions" value="145"/>
</dbReference>
<dbReference type="GO" id="GO:0005886">
    <property type="term" value="C:plasma membrane"/>
    <property type="evidence" value="ECO:0000318"/>
    <property type="project" value="GO_Central"/>
</dbReference>
<name>A7RSP6_NEMVE</name>
<keyword evidence="13" id="KW-1185">Reference proteome</keyword>
<dbReference type="PROSITE" id="PS00237">
    <property type="entry name" value="G_PROTEIN_RECEP_F1_1"/>
    <property type="match status" value="1"/>
</dbReference>
<feature type="transmembrane region" description="Helical" evidence="10">
    <location>
        <begin position="32"/>
        <end position="52"/>
    </location>
</feature>
<dbReference type="PhylomeDB" id="A7RSP6"/>
<feature type="transmembrane region" description="Helical" evidence="10">
    <location>
        <begin position="100"/>
        <end position="122"/>
    </location>
</feature>
<feature type="domain" description="G-protein coupled receptors family 1 profile" evidence="11">
    <location>
        <begin position="43"/>
        <end position="297"/>
    </location>
</feature>
<keyword evidence="2" id="KW-1003">Cell membrane</keyword>
<dbReference type="PANTHER" id="PTHR22752">
    <property type="entry name" value="G PROTEIN-COUPLED RECEPTOR"/>
    <property type="match status" value="1"/>
</dbReference>
<dbReference type="OrthoDB" id="10044919at2759"/>
<evidence type="ECO:0000313" key="13">
    <source>
        <dbReference type="Proteomes" id="UP000001593"/>
    </source>
</evidence>
<comment type="subcellular location">
    <subcellularLocation>
        <location evidence="1">Cell membrane</location>
        <topology evidence="1">Multi-pass membrane protein</topology>
    </subcellularLocation>
</comment>
<dbReference type="SUPFAM" id="SSF81321">
    <property type="entry name" value="Family A G protein-coupled receptor-like"/>
    <property type="match status" value="1"/>
</dbReference>
<dbReference type="InterPro" id="IPR017452">
    <property type="entry name" value="GPCR_Rhodpsn_7TM"/>
</dbReference>
<evidence type="ECO:0000256" key="1">
    <source>
        <dbReference type="ARBA" id="ARBA00004651"/>
    </source>
</evidence>
<keyword evidence="3 9" id="KW-0812">Transmembrane</keyword>
<evidence type="ECO:0000259" key="11">
    <source>
        <dbReference type="PROSITE" id="PS50262"/>
    </source>
</evidence>
<keyword evidence="4 10" id="KW-1133">Transmembrane helix</keyword>
<dbReference type="FunFam" id="1.20.1070.10:FF:000612">
    <property type="entry name" value="Predicted protein"/>
    <property type="match status" value="1"/>
</dbReference>
<feature type="transmembrane region" description="Helical" evidence="10">
    <location>
        <begin position="279"/>
        <end position="299"/>
    </location>
</feature>
<dbReference type="PRINTS" id="PR00237">
    <property type="entry name" value="GPCRRHODOPSN"/>
</dbReference>
<proteinExistence type="inferred from homology"/>
<feature type="transmembrane region" description="Helical" evidence="10">
    <location>
        <begin position="143"/>
        <end position="164"/>
    </location>
</feature>
<keyword evidence="8 9" id="KW-0807">Transducer</keyword>
<dbReference type="SMART" id="SM01381">
    <property type="entry name" value="7TM_GPCR_Srsx"/>
    <property type="match status" value="1"/>
</dbReference>
<dbReference type="STRING" id="45351.A7RSP6"/>
<evidence type="ECO:0000256" key="4">
    <source>
        <dbReference type="ARBA" id="ARBA00022989"/>
    </source>
</evidence>
<dbReference type="KEGG" id="nve:5517512"/>
<evidence type="ECO:0000313" key="12">
    <source>
        <dbReference type="EMBL" id="EDO45454.1"/>
    </source>
</evidence>
<protein>
    <recommendedName>
        <fullName evidence="11">G-protein coupled receptors family 1 profile domain-containing protein</fullName>
    </recommendedName>
</protein>
<evidence type="ECO:0000256" key="3">
    <source>
        <dbReference type="ARBA" id="ARBA00022692"/>
    </source>
</evidence>
<feature type="transmembrane region" description="Helical" evidence="10">
    <location>
        <begin position="184"/>
        <end position="208"/>
    </location>
</feature>
<dbReference type="AlphaFoldDB" id="A7RSP6"/>
<evidence type="ECO:0000256" key="5">
    <source>
        <dbReference type="ARBA" id="ARBA00023040"/>
    </source>
</evidence>
<reference evidence="12 13" key="1">
    <citation type="journal article" date="2007" name="Science">
        <title>Sea anemone genome reveals ancestral eumetazoan gene repertoire and genomic organization.</title>
        <authorList>
            <person name="Putnam N.H."/>
            <person name="Srivastava M."/>
            <person name="Hellsten U."/>
            <person name="Dirks B."/>
            <person name="Chapman J."/>
            <person name="Salamov A."/>
            <person name="Terry A."/>
            <person name="Shapiro H."/>
            <person name="Lindquist E."/>
            <person name="Kapitonov V.V."/>
            <person name="Jurka J."/>
            <person name="Genikhovich G."/>
            <person name="Grigoriev I.V."/>
            <person name="Lucas S.M."/>
            <person name="Steele R.E."/>
            <person name="Finnerty J.R."/>
            <person name="Technau U."/>
            <person name="Martindale M.Q."/>
            <person name="Rokhsar D.S."/>
        </authorList>
    </citation>
    <scope>NUCLEOTIDE SEQUENCE [LARGE SCALE GENOMIC DNA]</scope>
    <source>
        <strain evidence="13">CH2 X CH6</strain>
    </source>
</reference>
<accession>A7RSP6</accession>
<dbReference type="InParanoid" id="A7RSP6"/>
<dbReference type="GO" id="GO:0071482">
    <property type="term" value="P:cellular response to light stimulus"/>
    <property type="evidence" value="ECO:0000318"/>
    <property type="project" value="GO_Central"/>
</dbReference>
<dbReference type="CDD" id="cd00637">
    <property type="entry name" value="7tm_classA_rhodopsin-like"/>
    <property type="match status" value="1"/>
</dbReference>
<dbReference type="Gene3D" id="1.20.1070.10">
    <property type="entry name" value="Rhodopsin 7-helix transmembrane proteins"/>
    <property type="match status" value="1"/>
</dbReference>
<sequence>MVQNNISANGFTKLSHDLATRDTGRVYFESTVMGLIIFFTVSGNTFVCCAIWRNPRLRTISNMFVVALAVSDTSMGVLCMPFTFGTLVSGGWVFGKSFCYVHGFTGMTLALASIYTMSLISVNRYFCIVKPAKYQELFKKRRTVLYILGVWTIAFIGSIPPFFLDDEGYGFQPGKAMCLYKFETNLTFTIFIECVYIACPILLIGYCYSSVFREVYRTNKVFAPNPQSTDQLRAHIQETKITKTLAIVFLGFSLCWVPASIIDTLGSFSGEPPFERPVYLAYTYLAMISSLINPVIYGVTSRAFRQEYKAMFKMIISCGRASSNPGHSGQESQLES</sequence>
<dbReference type="GO" id="GO:0008020">
    <property type="term" value="F:G protein-coupled photoreceptor activity"/>
    <property type="evidence" value="ECO:0000318"/>
    <property type="project" value="GO_Central"/>
</dbReference>
<evidence type="ECO:0000256" key="7">
    <source>
        <dbReference type="ARBA" id="ARBA00023170"/>
    </source>
</evidence>
<keyword evidence="6 10" id="KW-0472">Membrane</keyword>
<dbReference type="GO" id="GO:0007186">
    <property type="term" value="P:G protein-coupled receptor signaling pathway"/>
    <property type="evidence" value="ECO:0000318"/>
    <property type="project" value="GO_Central"/>
</dbReference>
<evidence type="ECO:0000256" key="8">
    <source>
        <dbReference type="ARBA" id="ARBA00023224"/>
    </source>
</evidence>
<dbReference type="HOGENOM" id="CLU_009579_3_3_1"/>
<organism evidence="12 13">
    <name type="scientific">Nematostella vectensis</name>
    <name type="common">Starlet sea anemone</name>
    <dbReference type="NCBI Taxonomy" id="45351"/>
    <lineage>
        <taxon>Eukaryota</taxon>
        <taxon>Metazoa</taxon>
        <taxon>Cnidaria</taxon>
        <taxon>Anthozoa</taxon>
        <taxon>Hexacorallia</taxon>
        <taxon>Actiniaria</taxon>
        <taxon>Edwardsiidae</taxon>
        <taxon>Nematostella</taxon>
    </lineage>
</organism>
<evidence type="ECO:0000256" key="9">
    <source>
        <dbReference type="RuleBase" id="RU000688"/>
    </source>
</evidence>
<dbReference type="Pfam" id="PF00001">
    <property type="entry name" value="7tm_1"/>
    <property type="match status" value="1"/>
</dbReference>
<keyword evidence="5 9" id="KW-0297">G-protein coupled receptor</keyword>
<dbReference type="Proteomes" id="UP000001593">
    <property type="component" value="Unassembled WGS sequence"/>
</dbReference>
<dbReference type="EMBL" id="DS469535">
    <property type="protein sequence ID" value="EDO45454.1"/>
    <property type="molecule type" value="Genomic_DNA"/>
</dbReference>
<feature type="transmembrane region" description="Helical" evidence="10">
    <location>
        <begin position="241"/>
        <end position="259"/>
    </location>
</feature>
<keyword evidence="7 9" id="KW-0675">Receptor</keyword>
<dbReference type="InterPro" id="IPR000276">
    <property type="entry name" value="GPCR_Rhodpsn"/>
</dbReference>
<evidence type="ECO:0000256" key="2">
    <source>
        <dbReference type="ARBA" id="ARBA00022475"/>
    </source>
</evidence>
<dbReference type="PROSITE" id="PS50262">
    <property type="entry name" value="G_PROTEIN_RECEP_F1_2"/>
    <property type="match status" value="1"/>
</dbReference>
<evidence type="ECO:0000256" key="10">
    <source>
        <dbReference type="SAM" id="Phobius"/>
    </source>
</evidence>
<evidence type="ECO:0000256" key="6">
    <source>
        <dbReference type="ARBA" id="ARBA00023136"/>
    </source>
</evidence>
<dbReference type="eggNOG" id="KOG3656">
    <property type="taxonomic scope" value="Eukaryota"/>
</dbReference>
<comment type="similarity">
    <text evidence="9">Belongs to the G-protein coupled receptor 1 family.</text>
</comment>
<dbReference type="GO" id="GO:0007602">
    <property type="term" value="P:phototransduction"/>
    <property type="evidence" value="ECO:0000318"/>
    <property type="project" value="GO_Central"/>
</dbReference>
<feature type="transmembrane region" description="Helical" evidence="10">
    <location>
        <begin position="64"/>
        <end position="88"/>
    </location>
</feature>